<dbReference type="SMART" id="SM00359">
    <property type="entry name" value="PUA"/>
    <property type="match status" value="1"/>
</dbReference>
<feature type="binding site" evidence="8">
    <location>
        <position position="26"/>
    </location>
    <ligand>
        <name>ATP</name>
        <dbReference type="ChEBI" id="CHEBI:30616"/>
    </ligand>
</feature>
<gene>
    <name evidence="8" type="primary">proB</name>
    <name evidence="10" type="ORF">BHE16_02105</name>
</gene>
<dbReference type="EC" id="2.7.2.11" evidence="8"/>
<dbReference type="GO" id="GO:0055129">
    <property type="term" value="P:L-proline biosynthetic process"/>
    <property type="evidence" value="ECO:0007669"/>
    <property type="project" value="UniProtKB-UniRule"/>
</dbReference>
<organism evidence="10 11">
    <name type="scientific">Neomicrococcus aestuarii</name>
    <dbReference type="NCBI Taxonomy" id="556325"/>
    <lineage>
        <taxon>Bacteria</taxon>
        <taxon>Bacillati</taxon>
        <taxon>Actinomycetota</taxon>
        <taxon>Actinomycetes</taxon>
        <taxon>Micrococcales</taxon>
        <taxon>Micrococcaceae</taxon>
        <taxon>Neomicrococcus</taxon>
    </lineage>
</organism>
<dbReference type="PROSITE" id="PS00902">
    <property type="entry name" value="GLUTAMATE_5_KINASE"/>
    <property type="match status" value="1"/>
</dbReference>
<evidence type="ECO:0000256" key="6">
    <source>
        <dbReference type="ARBA" id="ARBA00022777"/>
    </source>
</evidence>
<feature type="binding site" evidence="8">
    <location>
        <begin position="226"/>
        <end position="232"/>
    </location>
    <ligand>
        <name>ATP</name>
        <dbReference type="ChEBI" id="CHEBI:30616"/>
    </ligand>
</feature>
<dbReference type="NCBIfam" id="TIGR01027">
    <property type="entry name" value="proB"/>
    <property type="match status" value="1"/>
</dbReference>
<dbReference type="FunFam" id="3.40.1160.10:FF:000018">
    <property type="entry name" value="Glutamate 5-kinase"/>
    <property type="match status" value="1"/>
</dbReference>
<dbReference type="GO" id="GO:0005829">
    <property type="term" value="C:cytosol"/>
    <property type="evidence" value="ECO:0007669"/>
    <property type="project" value="TreeGrafter"/>
</dbReference>
<dbReference type="InterPro" id="IPR015947">
    <property type="entry name" value="PUA-like_sf"/>
</dbReference>
<dbReference type="SUPFAM" id="SSF53633">
    <property type="entry name" value="Carbamate kinase-like"/>
    <property type="match status" value="1"/>
</dbReference>
<dbReference type="GO" id="GO:0004349">
    <property type="term" value="F:glutamate 5-kinase activity"/>
    <property type="evidence" value="ECO:0007669"/>
    <property type="project" value="UniProtKB-UniRule"/>
</dbReference>
<dbReference type="GO" id="GO:0003723">
    <property type="term" value="F:RNA binding"/>
    <property type="evidence" value="ECO:0007669"/>
    <property type="project" value="InterPro"/>
</dbReference>
<feature type="binding site" evidence="8">
    <location>
        <position position="66"/>
    </location>
    <ligand>
        <name>substrate</name>
    </ligand>
</feature>
<dbReference type="EMBL" id="CP018135">
    <property type="protein sequence ID" value="APF40009.1"/>
    <property type="molecule type" value="Genomic_DNA"/>
</dbReference>
<name>A0A1L2ZLD5_9MICC</name>
<evidence type="ECO:0000256" key="1">
    <source>
        <dbReference type="ARBA" id="ARBA00022490"/>
    </source>
</evidence>
<keyword evidence="7 8" id="KW-0067">ATP-binding</keyword>
<dbReference type="Gene3D" id="2.30.130.10">
    <property type="entry name" value="PUA domain"/>
    <property type="match status" value="1"/>
</dbReference>
<comment type="function">
    <text evidence="8">Catalyzes the transfer of a phosphate group to glutamate to form L-glutamate 5-phosphate.</text>
</comment>
<protein>
    <recommendedName>
        <fullName evidence="8">Glutamate 5-kinase</fullName>
        <ecNumber evidence="8">2.7.2.11</ecNumber>
    </recommendedName>
    <alternativeName>
        <fullName evidence="8">Gamma-glutamyl kinase</fullName>
        <shortName evidence="8">GK</shortName>
    </alternativeName>
</protein>
<dbReference type="CDD" id="cd21157">
    <property type="entry name" value="PUA_G5K"/>
    <property type="match status" value="1"/>
</dbReference>
<dbReference type="InterPro" id="IPR036974">
    <property type="entry name" value="PUA_sf"/>
</dbReference>
<accession>A0A1L2ZLD5</accession>
<comment type="catalytic activity">
    <reaction evidence="8">
        <text>L-glutamate + ATP = L-glutamyl 5-phosphate + ADP</text>
        <dbReference type="Rhea" id="RHEA:14877"/>
        <dbReference type="ChEBI" id="CHEBI:29985"/>
        <dbReference type="ChEBI" id="CHEBI:30616"/>
        <dbReference type="ChEBI" id="CHEBI:58274"/>
        <dbReference type="ChEBI" id="CHEBI:456216"/>
        <dbReference type="EC" id="2.7.2.11"/>
    </reaction>
</comment>
<dbReference type="RefSeq" id="WP_071893486.1">
    <property type="nucleotide sequence ID" value="NZ_CP018135.1"/>
</dbReference>
<keyword evidence="1 8" id="KW-0963">Cytoplasm</keyword>
<dbReference type="AlphaFoldDB" id="A0A1L2ZLD5"/>
<evidence type="ECO:0000256" key="7">
    <source>
        <dbReference type="ARBA" id="ARBA00022840"/>
    </source>
</evidence>
<evidence type="ECO:0000256" key="8">
    <source>
        <dbReference type="HAMAP-Rule" id="MF_00456"/>
    </source>
</evidence>
<dbReference type="SUPFAM" id="SSF88697">
    <property type="entry name" value="PUA domain-like"/>
    <property type="match status" value="1"/>
</dbReference>
<dbReference type="InterPro" id="IPR001057">
    <property type="entry name" value="Glu/AcGlu_kinase"/>
</dbReference>
<dbReference type="InterPro" id="IPR005715">
    <property type="entry name" value="Glu_5kinase/COase_Synthase"/>
</dbReference>
<dbReference type="STRING" id="556325.BHE16_02105"/>
<evidence type="ECO:0000313" key="11">
    <source>
        <dbReference type="Proteomes" id="UP000183530"/>
    </source>
</evidence>
<dbReference type="InterPro" id="IPR036393">
    <property type="entry name" value="AceGlu_kinase-like_sf"/>
</dbReference>
<dbReference type="CDD" id="cd04242">
    <property type="entry name" value="AAK_G5K_ProB"/>
    <property type="match status" value="1"/>
</dbReference>
<dbReference type="Pfam" id="PF00696">
    <property type="entry name" value="AA_kinase"/>
    <property type="match status" value="1"/>
</dbReference>
<dbReference type="Proteomes" id="UP000183530">
    <property type="component" value="Chromosome"/>
</dbReference>
<keyword evidence="11" id="KW-1185">Reference proteome</keyword>
<comment type="subcellular location">
    <subcellularLocation>
        <location evidence="8">Cytoplasm</location>
    </subcellularLocation>
</comment>
<dbReference type="OrthoDB" id="9804434at2"/>
<dbReference type="InterPro" id="IPR002478">
    <property type="entry name" value="PUA"/>
</dbReference>
<dbReference type="Pfam" id="PF01472">
    <property type="entry name" value="PUA"/>
    <property type="match status" value="1"/>
</dbReference>
<evidence type="ECO:0000256" key="4">
    <source>
        <dbReference type="ARBA" id="ARBA00022679"/>
    </source>
</evidence>
<dbReference type="HAMAP" id="MF_00456">
    <property type="entry name" value="ProB"/>
    <property type="match status" value="1"/>
</dbReference>
<dbReference type="PRINTS" id="PR00474">
    <property type="entry name" value="GLU5KINASE"/>
</dbReference>
<evidence type="ECO:0000313" key="10">
    <source>
        <dbReference type="EMBL" id="APF40009.1"/>
    </source>
</evidence>
<dbReference type="InterPro" id="IPR011529">
    <property type="entry name" value="Glu_5kinase"/>
</dbReference>
<feature type="domain" description="PUA" evidence="9">
    <location>
        <begin position="289"/>
        <end position="364"/>
    </location>
</feature>
<dbReference type="InterPro" id="IPR041739">
    <property type="entry name" value="G5K_ProB"/>
</dbReference>
<feature type="binding site" evidence="8">
    <location>
        <position position="165"/>
    </location>
    <ligand>
        <name>substrate</name>
    </ligand>
</feature>
<feature type="binding site" evidence="8">
    <location>
        <position position="153"/>
    </location>
    <ligand>
        <name>substrate</name>
    </ligand>
</feature>
<evidence type="ECO:0000256" key="3">
    <source>
        <dbReference type="ARBA" id="ARBA00022650"/>
    </source>
</evidence>
<comment type="similarity">
    <text evidence="8">Belongs to the glutamate 5-kinase family.</text>
</comment>
<dbReference type="UniPathway" id="UPA00098">
    <property type="reaction ID" value="UER00359"/>
</dbReference>
<keyword evidence="3 8" id="KW-0641">Proline biosynthesis</keyword>
<evidence type="ECO:0000259" key="9">
    <source>
        <dbReference type="SMART" id="SM00359"/>
    </source>
</evidence>
<comment type="pathway">
    <text evidence="8">Amino-acid biosynthesis; L-proline biosynthesis; L-glutamate 5-semialdehyde from L-glutamate: step 1/2.</text>
</comment>
<keyword evidence="4 8" id="KW-0808">Transferase</keyword>
<dbReference type="GO" id="GO:0005524">
    <property type="term" value="F:ATP binding"/>
    <property type="evidence" value="ECO:0007669"/>
    <property type="project" value="UniProtKB-KW"/>
</dbReference>
<dbReference type="PIRSF" id="PIRSF000729">
    <property type="entry name" value="GK"/>
    <property type="match status" value="1"/>
</dbReference>
<dbReference type="PANTHER" id="PTHR43654:SF1">
    <property type="entry name" value="ISOPENTENYL PHOSPHATE KINASE"/>
    <property type="match status" value="1"/>
</dbReference>
<evidence type="ECO:0000256" key="5">
    <source>
        <dbReference type="ARBA" id="ARBA00022741"/>
    </source>
</evidence>
<dbReference type="Gene3D" id="3.40.1160.10">
    <property type="entry name" value="Acetylglutamate kinase-like"/>
    <property type="match status" value="1"/>
</dbReference>
<dbReference type="InterPro" id="IPR019797">
    <property type="entry name" value="Glutamate_5-kinase_CS"/>
</dbReference>
<dbReference type="InterPro" id="IPR001048">
    <property type="entry name" value="Asp/Glu/Uridylate_kinase"/>
</dbReference>
<keyword evidence="6 8" id="KW-0418">Kinase</keyword>
<keyword evidence="2 8" id="KW-0028">Amino-acid biosynthesis</keyword>
<sequence length="394" mass="40826">MSVAKKRPSPVKSRLDLPSADLVVVKVGSSSITSVSGGIDSAAIQRLSDAVGRAVKNGTKVVLVSSGAISAGLAPLGFDHRPGDLATQQAAASVGQGLLMANYTAAFSGHGLITSQVLLTAEDLIQRQQYANAFRALSKLLSLGVVPIVNENDTVATHEIRFGDNDRLAALVAHLVNADALVLLSDVDSLYDGPPSEGAQRIPHVRSPKDLTEVRIGSVGSAGVGTGGMVTKVQAATMASESGIPALITSTVNAGQALTGEDVGTWFDAYGKRRPLRHLWLAHLANTHGRLTLDAGAVRAIAKGKASLLAAGVKASEGAFDVGDPIELADAEGVVFARGFSSYASNDIPEMLGLTSGELREKFGTQFERPLVHVDDLVIMTNGVRKISARSAAV</sequence>
<dbReference type="PANTHER" id="PTHR43654">
    <property type="entry name" value="GLUTAMATE 5-KINASE"/>
    <property type="match status" value="1"/>
</dbReference>
<keyword evidence="5 8" id="KW-0547">Nucleotide-binding</keyword>
<reference evidence="10 11" key="1">
    <citation type="submission" date="2016-11" db="EMBL/GenBank/DDBJ databases">
        <title>Genome sequencing of Zhihengliuella aestuarii B18 antagonistic to Plasmodiophora brassicae.</title>
        <authorList>
            <person name="Luo Y."/>
        </authorList>
    </citation>
    <scope>NUCLEOTIDE SEQUENCE [LARGE SCALE GENOMIC DNA]</scope>
    <source>
        <strain evidence="10 11">B18</strain>
    </source>
</reference>
<dbReference type="PROSITE" id="PS50890">
    <property type="entry name" value="PUA"/>
    <property type="match status" value="1"/>
</dbReference>
<evidence type="ECO:0000256" key="2">
    <source>
        <dbReference type="ARBA" id="ARBA00022605"/>
    </source>
</evidence>
<dbReference type="KEGG" id="nae:BHE16_02105"/>
<proteinExistence type="inferred from homology"/>
<feature type="binding site" evidence="8">
    <location>
        <begin position="185"/>
        <end position="186"/>
    </location>
    <ligand>
        <name>ATP</name>
        <dbReference type="ChEBI" id="CHEBI:30616"/>
    </ligand>
</feature>